<comment type="caution">
    <text evidence="8">The sequence shown here is derived from an EMBL/GenBank/DDBJ whole genome shotgun (WGS) entry which is preliminary data.</text>
</comment>
<organism evidence="8 9">
    <name type="scientific">[Clostridium] hylemonae DSM 15053</name>
    <dbReference type="NCBI Taxonomy" id="553973"/>
    <lineage>
        <taxon>Bacteria</taxon>
        <taxon>Bacillati</taxon>
        <taxon>Bacillota</taxon>
        <taxon>Clostridia</taxon>
        <taxon>Lachnospirales</taxon>
        <taxon>Lachnospiraceae</taxon>
    </lineage>
</organism>
<name>C0C0P8_9FIRM</name>
<keyword evidence="2" id="KW-0004">4Fe-4S</keyword>
<evidence type="ECO:0000256" key="2">
    <source>
        <dbReference type="ARBA" id="ARBA00022485"/>
    </source>
</evidence>
<keyword evidence="6" id="KW-0411">Iron-sulfur</keyword>
<dbReference type="SUPFAM" id="SSF102114">
    <property type="entry name" value="Radical SAM enzymes"/>
    <property type="match status" value="1"/>
</dbReference>
<dbReference type="PANTHER" id="PTHR30352">
    <property type="entry name" value="PYRUVATE FORMATE-LYASE-ACTIVATING ENZYME"/>
    <property type="match status" value="1"/>
</dbReference>
<dbReference type="EMBL" id="ABYI02000020">
    <property type="protein sequence ID" value="EEG74385.1"/>
    <property type="molecule type" value="Genomic_DNA"/>
</dbReference>
<keyword evidence="9" id="KW-1185">Reference proteome</keyword>
<dbReference type="Gene3D" id="3.20.20.70">
    <property type="entry name" value="Aldolase class I"/>
    <property type="match status" value="1"/>
</dbReference>
<evidence type="ECO:0000256" key="4">
    <source>
        <dbReference type="ARBA" id="ARBA00022723"/>
    </source>
</evidence>
<dbReference type="SFLD" id="SFLDG01066">
    <property type="entry name" value="organic_radical-activating_enz"/>
    <property type="match status" value="1"/>
</dbReference>
<dbReference type="Pfam" id="PF04055">
    <property type="entry name" value="Radical_SAM"/>
    <property type="match status" value="1"/>
</dbReference>
<dbReference type="Proteomes" id="UP000004893">
    <property type="component" value="Unassembled WGS sequence"/>
</dbReference>
<feature type="domain" description="Radical SAM core" evidence="7">
    <location>
        <begin position="12"/>
        <end position="284"/>
    </location>
</feature>
<dbReference type="AlphaFoldDB" id="C0C0P8"/>
<dbReference type="NCBIfam" id="TIGR02494">
    <property type="entry name" value="PFLE_PFLC"/>
    <property type="match status" value="1"/>
</dbReference>
<evidence type="ECO:0000313" key="9">
    <source>
        <dbReference type="Proteomes" id="UP000004893"/>
    </source>
</evidence>
<proteinExistence type="predicted"/>
<evidence type="ECO:0000313" key="8">
    <source>
        <dbReference type="EMBL" id="EEG74385.1"/>
    </source>
</evidence>
<dbReference type="OrthoDB" id="1928218at2"/>
<dbReference type="PROSITE" id="PS51918">
    <property type="entry name" value="RADICAL_SAM"/>
    <property type="match status" value="1"/>
</dbReference>
<dbReference type="GO" id="GO:0051539">
    <property type="term" value="F:4 iron, 4 sulfur cluster binding"/>
    <property type="evidence" value="ECO:0007669"/>
    <property type="project" value="UniProtKB-KW"/>
</dbReference>
<comment type="cofactor">
    <cofactor evidence="1">
        <name>[4Fe-4S] cluster</name>
        <dbReference type="ChEBI" id="CHEBI:49883"/>
    </cofactor>
</comment>
<keyword evidence="3" id="KW-0949">S-adenosyl-L-methionine</keyword>
<dbReference type="InterPro" id="IPR040074">
    <property type="entry name" value="BssD/PflA/YjjW"/>
</dbReference>
<evidence type="ECO:0000256" key="5">
    <source>
        <dbReference type="ARBA" id="ARBA00023004"/>
    </source>
</evidence>
<evidence type="ECO:0000256" key="3">
    <source>
        <dbReference type="ARBA" id="ARBA00022691"/>
    </source>
</evidence>
<dbReference type="HOGENOM" id="CLU_058969_0_0_9"/>
<protein>
    <submittedName>
        <fullName evidence="8">Radical SAM domain protein</fullName>
    </submittedName>
</protein>
<evidence type="ECO:0000256" key="6">
    <source>
        <dbReference type="ARBA" id="ARBA00023014"/>
    </source>
</evidence>
<keyword evidence="4" id="KW-0479">Metal-binding</keyword>
<keyword evidence="5" id="KW-0408">Iron</keyword>
<dbReference type="InterPro" id="IPR058240">
    <property type="entry name" value="rSAM_sf"/>
</dbReference>
<dbReference type="STRING" id="553973.CLOHYLEM_05652"/>
<dbReference type="RefSeq" id="WP_006442992.1">
    <property type="nucleotide sequence ID" value="NZ_CP036524.1"/>
</dbReference>
<dbReference type="InterPro" id="IPR034457">
    <property type="entry name" value="Organic_radical-activating"/>
</dbReference>
<dbReference type="GO" id="GO:0003824">
    <property type="term" value="F:catalytic activity"/>
    <property type="evidence" value="ECO:0007669"/>
    <property type="project" value="InterPro"/>
</dbReference>
<dbReference type="SFLD" id="SFLDG01118">
    <property type="entry name" value="activating_enzymes__group_2"/>
    <property type="match status" value="1"/>
</dbReference>
<sequence length="288" mass="32367">MKIFQKGFNYSQDGSGNRLVYHLQGCNMKCPWCANPEGMRPEGVIMADSEWLLETVCPHGAVKGTQVDREVCRTCEKKECVTEHKTKGMYLSYEEETPEEVFREACAGELMFYDGGGVTFTGGEATLQYDELEKALRMLKEYGINTAVETNGTHPALAGLFPYIDELIIDCKHCSDTKHTAYTGIPCGGILHNIREAAARHPKVHVRVPLIGGVNDGEDDLEAFLEFFSGIRGDNVTFEVLAYHEFGRKKWEACGWKYEMTRNAFVKDEVLKGFRKAVAESGCRYKKT</sequence>
<gene>
    <name evidence="8" type="ORF">CLOHYLEM_05652</name>
</gene>
<dbReference type="SFLD" id="SFLDS00029">
    <property type="entry name" value="Radical_SAM"/>
    <property type="match status" value="1"/>
</dbReference>
<dbReference type="InterPro" id="IPR013785">
    <property type="entry name" value="Aldolase_TIM"/>
</dbReference>
<dbReference type="eggNOG" id="COG1180">
    <property type="taxonomic scope" value="Bacteria"/>
</dbReference>
<evidence type="ECO:0000256" key="1">
    <source>
        <dbReference type="ARBA" id="ARBA00001966"/>
    </source>
</evidence>
<reference evidence="8" key="1">
    <citation type="submission" date="2009-02" db="EMBL/GenBank/DDBJ databases">
        <authorList>
            <person name="Fulton L."/>
            <person name="Clifton S."/>
            <person name="Fulton B."/>
            <person name="Xu J."/>
            <person name="Minx P."/>
            <person name="Pepin K.H."/>
            <person name="Johnson M."/>
            <person name="Bhonagiri V."/>
            <person name="Nash W.E."/>
            <person name="Mardis E.R."/>
            <person name="Wilson R.K."/>
        </authorList>
    </citation>
    <scope>NUCLEOTIDE SEQUENCE [LARGE SCALE GENOMIC DNA]</scope>
    <source>
        <strain evidence="8">DSM 15053</strain>
    </source>
</reference>
<dbReference type="InterPro" id="IPR007197">
    <property type="entry name" value="rSAM"/>
</dbReference>
<evidence type="ECO:0000259" key="7">
    <source>
        <dbReference type="PROSITE" id="PS51918"/>
    </source>
</evidence>
<accession>C0C0P8</accession>
<reference evidence="8" key="2">
    <citation type="submission" date="2013-06" db="EMBL/GenBank/DDBJ databases">
        <title>Draft genome sequence of Clostridium hylemonae (DSM 15053).</title>
        <authorList>
            <person name="Sudarsanam P."/>
            <person name="Ley R."/>
            <person name="Guruge J."/>
            <person name="Turnbaugh P.J."/>
            <person name="Mahowald M."/>
            <person name="Liep D."/>
            <person name="Gordon J."/>
        </authorList>
    </citation>
    <scope>NUCLEOTIDE SEQUENCE</scope>
    <source>
        <strain evidence="8">DSM 15053</strain>
    </source>
</reference>
<dbReference type="GO" id="GO:0046872">
    <property type="term" value="F:metal ion binding"/>
    <property type="evidence" value="ECO:0007669"/>
    <property type="project" value="UniProtKB-KW"/>
</dbReference>